<sequence length="81" mass="9604">MSRRRLLRYAKRTTDIETKEKTHVFMHGPEDIMEIQTGCRLPLLECTWSEILKNVRRIFEWSSLFSPIVVLTLVQNFPSLP</sequence>
<feature type="non-terminal residue" evidence="1">
    <location>
        <position position="81"/>
    </location>
</feature>
<gene>
    <name evidence="1" type="ORF">NTEN_LOCUS5004</name>
</gene>
<name>A0A6H5G7D9_9HEMI</name>
<keyword evidence="2" id="KW-1185">Reference proteome</keyword>
<accession>A0A6H5G7D9</accession>
<dbReference type="AlphaFoldDB" id="A0A6H5G7D9"/>
<dbReference type="EMBL" id="CADCXU010007310">
    <property type="protein sequence ID" value="CAA9998721.1"/>
    <property type="molecule type" value="Genomic_DNA"/>
</dbReference>
<evidence type="ECO:0000313" key="1">
    <source>
        <dbReference type="EMBL" id="CAA9998721.1"/>
    </source>
</evidence>
<protein>
    <submittedName>
        <fullName evidence="1">Uncharacterized protein</fullName>
    </submittedName>
</protein>
<evidence type="ECO:0000313" key="2">
    <source>
        <dbReference type="Proteomes" id="UP000479000"/>
    </source>
</evidence>
<reference evidence="1 2" key="1">
    <citation type="submission" date="2020-02" db="EMBL/GenBank/DDBJ databases">
        <authorList>
            <person name="Ferguson B K."/>
        </authorList>
    </citation>
    <scope>NUCLEOTIDE SEQUENCE [LARGE SCALE GENOMIC DNA]</scope>
</reference>
<organism evidence="1 2">
    <name type="scientific">Nesidiocoris tenuis</name>
    <dbReference type="NCBI Taxonomy" id="355587"/>
    <lineage>
        <taxon>Eukaryota</taxon>
        <taxon>Metazoa</taxon>
        <taxon>Ecdysozoa</taxon>
        <taxon>Arthropoda</taxon>
        <taxon>Hexapoda</taxon>
        <taxon>Insecta</taxon>
        <taxon>Pterygota</taxon>
        <taxon>Neoptera</taxon>
        <taxon>Paraneoptera</taxon>
        <taxon>Hemiptera</taxon>
        <taxon>Heteroptera</taxon>
        <taxon>Panheteroptera</taxon>
        <taxon>Cimicomorpha</taxon>
        <taxon>Miridae</taxon>
        <taxon>Dicyphina</taxon>
        <taxon>Nesidiocoris</taxon>
    </lineage>
</organism>
<dbReference type="Proteomes" id="UP000479000">
    <property type="component" value="Unassembled WGS sequence"/>
</dbReference>
<proteinExistence type="predicted"/>